<dbReference type="PROSITE" id="PS50990">
    <property type="entry name" value="PEPTIDASE_C39"/>
    <property type="match status" value="1"/>
</dbReference>
<reference evidence="13 14" key="1">
    <citation type="submission" date="2019-06" db="EMBL/GenBank/DDBJ databases">
        <title>Spirosoma utsteinense sp. nov. isolated from Antarctic ice-free soils.</title>
        <authorList>
            <person name="Tahon G."/>
        </authorList>
    </citation>
    <scope>NUCLEOTIDE SEQUENCE [LARGE SCALE GENOMIC DNA]</scope>
    <source>
        <strain evidence="13 14">LMG 31447</strain>
    </source>
</reference>
<dbReference type="InterPro" id="IPR036640">
    <property type="entry name" value="ABC1_TM_sf"/>
</dbReference>
<evidence type="ECO:0000256" key="2">
    <source>
        <dbReference type="ARBA" id="ARBA00022692"/>
    </source>
</evidence>
<dbReference type="InterPro" id="IPR017871">
    <property type="entry name" value="ABC_transporter-like_CS"/>
</dbReference>
<proteinExistence type="predicted"/>
<dbReference type="InterPro" id="IPR011527">
    <property type="entry name" value="ABC1_TM_dom"/>
</dbReference>
<dbReference type="CDD" id="cd02418">
    <property type="entry name" value="Peptidase_C39B"/>
    <property type="match status" value="1"/>
</dbReference>
<accession>A0ABR6WBR0</accession>
<feature type="transmembrane region" description="Helical" evidence="9">
    <location>
        <begin position="173"/>
        <end position="192"/>
    </location>
</feature>
<keyword evidence="2 9" id="KW-0812">Transmembrane</keyword>
<keyword evidence="3" id="KW-0547">Nucleotide-binding</keyword>
<dbReference type="InterPro" id="IPR039421">
    <property type="entry name" value="Type_1_exporter"/>
</dbReference>
<keyword evidence="5" id="KW-0813">Transport</keyword>
<name>A0ABR6WBR0_9BACT</name>
<keyword evidence="8" id="KW-0080">Bacteriocin transport</keyword>
<dbReference type="SUPFAM" id="SSF52540">
    <property type="entry name" value="P-loop containing nucleoside triphosphate hydrolases"/>
    <property type="match status" value="1"/>
</dbReference>
<dbReference type="PROSITE" id="PS50929">
    <property type="entry name" value="ABC_TM1F"/>
    <property type="match status" value="1"/>
</dbReference>
<dbReference type="Pfam" id="PF03412">
    <property type="entry name" value="Peptidase_C39"/>
    <property type="match status" value="1"/>
</dbReference>
<dbReference type="PANTHER" id="PTHR24221:SF654">
    <property type="entry name" value="ATP-BINDING CASSETTE SUB-FAMILY B MEMBER 6"/>
    <property type="match status" value="1"/>
</dbReference>
<dbReference type="Gene3D" id="3.40.50.300">
    <property type="entry name" value="P-loop containing nucleotide triphosphate hydrolases"/>
    <property type="match status" value="1"/>
</dbReference>
<evidence type="ECO:0000313" key="14">
    <source>
        <dbReference type="Proteomes" id="UP000700732"/>
    </source>
</evidence>
<dbReference type="Pfam" id="PF00664">
    <property type="entry name" value="ABC_membrane"/>
    <property type="match status" value="1"/>
</dbReference>
<comment type="caution">
    <text evidence="13">The sequence shown here is derived from an EMBL/GenBank/DDBJ whole genome shotgun (WGS) entry which is preliminary data.</text>
</comment>
<dbReference type="InterPro" id="IPR005074">
    <property type="entry name" value="Peptidase_C39"/>
</dbReference>
<sequence>MSRKFPFYKQLDQRDCGPTCLRMVAQYHGRLLSQEYLREKTSLSREGVSLGGLAEAAETIGLQSLAISVPLDTLQQDVPLPCIAYWRQRHFVVVHAIKKGRIFVADPGYGLMDYSPEEFCRGWLNSKHPKPDDEGIVLVLEPSPAFYDSADDTQTAKKLGPSFWLRYFRPYKALVWQLILGLGMGSLLQVVFPFLTQSLIDYGINFNNRRFIYIVLVAQLVLFASQTLVQVFRDWLLIHMTSRINIRMQSDYLIKLMRLSVGFFDSKNIGDLLQRIQRDHARIQNFISAITLRAVFSMLEILVFGSILALYDLAIFGLFLAGAVLYIGWTFLFLKRRRLIDYRYFDEGSGQQSSLVQLINGMQEIKLNGSERRRRWEWEAIQIRLFRINIKALALNQTQTLGGSVLNQLTNILITFIAAQAVLDGEITLGMMLSIQFMLGQLNVPLNDLILFIQTGQDALLSLERISEVYQKPNEDSPEQLCELASDKSIRIDSLSFRYGSSTSPLVLDNISVSIPAGKVTAIVGTSGSGKTTLLKLLLKFYEPTAGSVRIGNRNLKDINSAYWRSCCGCVMQDGYLFADSIARNVTESASDGLIDKGRLVDAVRLANLETFVDELPTGFNTRVGSSGMNVSGGQKQRLLIARAIYKDPDYLFFDEATSALDANNERTIQDNLDQFFEGRTVLIVAHRLSTVRNADTIIVLEKGSIVEQGTHEGLVDLRGAYYTLVKNQLELSE</sequence>
<feature type="transmembrane region" description="Helical" evidence="9">
    <location>
        <begin position="285"/>
        <end position="307"/>
    </location>
</feature>
<dbReference type="EMBL" id="VFIA01000034">
    <property type="protein sequence ID" value="MBC3793943.1"/>
    <property type="molecule type" value="Genomic_DNA"/>
</dbReference>
<evidence type="ECO:0000256" key="1">
    <source>
        <dbReference type="ARBA" id="ARBA00004651"/>
    </source>
</evidence>
<evidence type="ECO:0000256" key="7">
    <source>
        <dbReference type="ARBA" id="ARBA00023136"/>
    </source>
</evidence>
<dbReference type="PROSITE" id="PS00211">
    <property type="entry name" value="ABC_TRANSPORTER_1"/>
    <property type="match status" value="1"/>
</dbReference>
<dbReference type="InterPro" id="IPR003593">
    <property type="entry name" value="AAA+_ATPase"/>
</dbReference>
<evidence type="ECO:0000256" key="5">
    <source>
        <dbReference type="ARBA" id="ARBA00022927"/>
    </source>
</evidence>
<dbReference type="GO" id="GO:0005524">
    <property type="term" value="F:ATP binding"/>
    <property type="evidence" value="ECO:0007669"/>
    <property type="project" value="UniProtKB-KW"/>
</dbReference>
<keyword evidence="14" id="KW-1185">Reference proteome</keyword>
<feature type="transmembrane region" description="Helical" evidence="9">
    <location>
        <begin position="212"/>
        <end position="232"/>
    </location>
</feature>
<evidence type="ECO:0000313" key="13">
    <source>
        <dbReference type="EMBL" id="MBC3793943.1"/>
    </source>
</evidence>
<evidence type="ECO:0000256" key="6">
    <source>
        <dbReference type="ARBA" id="ARBA00022989"/>
    </source>
</evidence>
<feature type="transmembrane region" description="Helical" evidence="9">
    <location>
        <begin position="313"/>
        <end position="334"/>
    </location>
</feature>
<dbReference type="InterPro" id="IPR003439">
    <property type="entry name" value="ABC_transporter-like_ATP-bd"/>
</dbReference>
<dbReference type="SMART" id="SM00382">
    <property type="entry name" value="AAA"/>
    <property type="match status" value="1"/>
</dbReference>
<keyword evidence="6 9" id="KW-1133">Transmembrane helix</keyword>
<dbReference type="PROSITE" id="PS50893">
    <property type="entry name" value="ABC_TRANSPORTER_2"/>
    <property type="match status" value="1"/>
</dbReference>
<dbReference type="Proteomes" id="UP000700732">
    <property type="component" value="Unassembled WGS sequence"/>
</dbReference>
<feature type="domain" description="ABC transporter" evidence="10">
    <location>
        <begin position="490"/>
        <end position="728"/>
    </location>
</feature>
<evidence type="ECO:0000259" key="10">
    <source>
        <dbReference type="PROSITE" id="PS50893"/>
    </source>
</evidence>
<comment type="subcellular location">
    <subcellularLocation>
        <location evidence="1">Cell membrane</location>
        <topology evidence="1">Multi-pass membrane protein</topology>
    </subcellularLocation>
</comment>
<organism evidence="13 14">
    <name type="scientific">Spirosoma utsteinense</name>
    <dbReference type="NCBI Taxonomy" id="2585773"/>
    <lineage>
        <taxon>Bacteria</taxon>
        <taxon>Pseudomonadati</taxon>
        <taxon>Bacteroidota</taxon>
        <taxon>Cytophagia</taxon>
        <taxon>Cytophagales</taxon>
        <taxon>Cytophagaceae</taxon>
        <taxon>Spirosoma</taxon>
    </lineage>
</organism>
<dbReference type="CDD" id="cd18571">
    <property type="entry name" value="ABC_6TM_peptidase_like"/>
    <property type="match status" value="1"/>
</dbReference>
<evidence type="ECO:0000259" key="12">
    <source>
        <dbReference type="PROSITE" id="PS50990"/>
    </source>
</evidence>
<dbReference type="Gene3D" id="1.20.1560.10">
    <property type="entry name" value="ABC transporter type 1, transmembrane domain"/>
    <property type="match status" value="1"/>
</dbReference>
<dbReference type="SUPFAM" id="SSF90123">
    <property type="entry name" value="ABC transporter transmembrane region"/>
    <property type="match status" value="1"/>
</dbReference>
<evidence type="ECO:0000256" key="8">
    <source>
        <dbReference type="ARBA" id="ARBA00043264"/>
    </source>
</evidence>
<evidence type="ECO:0000256" key="4">
    <source>
        <dbReference type="ARBA" id="ARBA00022840"/>
    </source>
</evidence>
<feature type="domain" description="Peptidase C39" evidence="12">
    <location>
        <begin position="10"/>
        <end position="130"/>
    </location>
</feature>
<feature type="domain" description="ABC transmembrane type-1" evidence="11">
    <location>
        <begin position="176"/>
        <end position="458"/>
    </location>
</feature>
<dbReference type="InterPro" id="IPR027417">
    <property type="entry name" value="P-loop_NTPase"/>
</dbReference>
<evidence type="ECO:0000259" key="11">
    <source>
        <dbReference type="PROSITE" id="PS50929"/>
    </source>
</evidence>
<protein>
    <submittedName>
        <fullName evidence="13">ATP-binding cassette subfamily B protein</fullName>
    </submittedName>
</protein>
<evidence type="ECO:0000256" key="9">
    <source>
        <dbReference type="SAM" id="Phobius"/>
    </source>
</evidence>
<keyword evidence="4 13" id="KW-0067">ATP-binding</keyword>
<evidence type="ECO:0000256" key="3">
    <source>
        <dbReference type="ARBA" id="ARBA00022741"/>
    </source>
</evidence>
<dbReference type="Gene3D" id="3.90.70.10">
    <property type="entry name" value="Cysteine proteinases"/>
    <property type="match status" value="1"/>
</dbReference>
<dbReference type="RefSeq" id="WP_186739869.1">
    <property type="nucleotide sequence ID" value="NZ_VFIA01000034.1"/>
</dbReference>
<gene>
    <name evidence="13" type="ORF">FH603_4470</name>
</gene>
<dbReference type="PANTHER" id="PTHR24221">
    <property type="entry name" value="ATP-BINDING CASSETTE SUB-FAMILY B"/>
    <property type="match status" value="1"/>
</dbReference>
<dbReference type="Pfam" id="PF00005">
    <property type="entry name" value="ABC_tran"/>
    <property type="match status" value="1"/>
</dbReference>
<keyword evidence="7 9" id="KW-0472">Membrane</keyword>
<keyword evidence="5" id="KW-0653">Protein transport</keyword>